<dbReference type="GO" id="GO:0004252">
    <property type="term" value="F:serine-type endopeptidase activity"/>
    <property type="evidence" value="ECO:0007669"/>
    <property type="project" value="UniProtKB-UniRule"/>
</dbReference>
<dbReference type="InterPro" id="IPR002884">
    <property type="entry name" value="P_dom"/>
</dbReference>
<dbReference type="InterPro" id="IPR050131">
    <property type="entry name" value="Peptidase_S8_subtilisin-like"/>
</dbReference>
<evidence type="ECO:0000256" key="4">
    <source>
        <dbReference type="ARBA" id="ARBA00022825"/>
    </source>
</evidence>
<dbReference type="SUPFAM" id="SSF52743">
    <property type="entry name" value="Subtilisin-like"/>
    <property type="match status" value="1"/>
</dbReference>
<keyword evidence="4 5" id="KW-0720">Serine protease</keyword>
<dbReference type="InterPro" id="IPR010259">
    <property type="entry name" value="S8pro/Inhibitor_I9"/>
</dbReference>
<feature type="domain" description="P/Homo B" evidence="8">
    <location>
        <begin position="434"/>
        <end position="550"/>
    </location>
</feature>
<dbReference type="SUPFAM" id="SSF49785">
    <property type="entry name" value="Galactose-binding domain-like"/>
    <property type="match status" value="1"/>
</dbReference>
<dbReference type="Gene3D" id="3.30.70.80">
    <property type="entry name" value="Peptidase S8 propeptide/proteinase inhibitor I9"/>
    <property type="match status" value="1"/>
</dbReference>
<proteinExistence type="inferred from homology"/>
<keyword evidence="2 5" id="KW-0645">Protease</keyword>
<feature type="active site" description="Charge relay system" evidence="5">
    <location>
        <position position="224"/>
    </location>
</feature>
<dbReference type="PROSITE" id="PS00137">
    <property type="entry name" value="SUBTILASE_HIS"/>
    <property type="match status" value="1"/>
</dbReference>
<dbReference type="Gene3D" id="2.60.120.260">
    <property type="entry name" value="Galactose-binding domain-like"/>
    <property type="match status" value="1"/>
</dbReference>
<evidence type="ECO:0000256" key="2">
    <source>
        <dbReference type="ARBA" id="ARBA00022670"/>
    </source>
</evidence>
<dbReference type="PANTHER" id="PTHR43806">
    <property type="entry name" value="PEPTIDASE S8"/>
    <property type="match status" value="1"/>
</dbReference>
<dbReference type="InterPro" id="IPR023827">
    <property type="entry name" value="Peptidase_S8_Asp-AS"/>
</dbReference>
<dbReference type="Gene3D" id="3.40.50.200">
    <property type="entry name" value="Peptidase S8/S53 domain"/>
    <property type="match status" value="1"/>
</dbReference>
<dbReference type="GO" id="GO:0005615">
    <property type="term" value="C:extracellular space"/>
    <property type="evidence" value="ECO:0007669"/>
    <property type="project" value="TreeGrafter"/>
</dbReference>
<sequence length="550" mass="55951">MTPGWLRRACTHPTAHHRLRRTPQMAVMRTPQGPTRRRLAALGATATAALVAGLVSALPAGAAPAASEGRIQYEGAANAVADSYVVTLKTQKAGSAAGRALAHKYGADIERTYTKALNGYEVEASESEAKRLAADPAVASVVQNRTFRITGTQPSPPSWGLDRIDQKNLPLNSSYTYPDSAGEGVTAYVIDTGVRITHSDFGGRASYGYDAVDNDNTAQDGHGHGTHVAGTVAGGAYGVAKKAKVVGVRVLNNSGQGTTAQVVAGIDWVARNAVKPAVANMSLGGPGDTAIDTAVRNAVTSGVTFVVAAGNESTNASTRSPARVTEAVTVGATTSSDAKASYSNYGSVLDLFAPGSSITSSWNTSDSATNTISGTSMASPHVAGAAALHLADNPTATPAQVSSALTAAATTGVVTSPGTGSPNRLLNVGGGTTTPPGPRFENTADQAIADNATAESPVTVSGVSGNAPSALAVEVHIVHTYIGDLQVQLIAPDGSAYTLKGYGSGGSADNIDTTYTVNASSEAANGTWKLRVSDNARFDTGRIDAWALQF</sequence>
<dbReference type="Pfam" id="PF05922">
    <property type="entry name" value="Inhibitor_I9"/>
    <property type="match status" value="1"/>
</dbReference>
<dbReference type="PROSITE" id="PS51829">
    <property type="entry name" value="P_HOMO_B"/>
    <property type="match status" value="1"/>
</dbReference>
<feature type="region of interest" description="Disordered" evidence="7">
    <location>
        <begin position="412"/>
        <end position="439"/>
    </location>
</feature>
<dbReference type="FunFam" id="3.40.50.200:FF:000014">
    <property type="entry name" value="Proteinase K"/>
    <property type="match status" value="1"/>
</dbReference>
<dbReference type="InterPro" id="IPR023828">
    <property type="entry name" value="Peptidase_S8_Ser-AS"/>
</dbReference>
<dbReference type="PATRIC" id="fig|1283301.3.peg.8637"/>
<dbReference type="AlphaFoldDB" id="S4MFG0"/>
<dbReference type="Proteomes" id="UP000015001">
    <property type="component" value="Unassembled WGS sequence"/>
</dbReference>
<evidence type="ECO:0000256" key="5">
    <source>
        <dbReference type="PROSITE-ProRule" id="PRU01240"/>
    </source>
</evidence>
<dbReference type="Pfam" id="PF00082">
    <property type="entry name" value="Peptidase_S8"/>
    <property type="match status" value="1"/>
</dbReference>
<dbReference type="Pfam" id="PF01483">
    <property type="entry name" value="P_proprotein"/>
    <property type="match status" value="1"/>
</dbReference>
<comment type="caution">
    <text evidence="9">The sequence shown here is derived from an EMBL/GenBank/DDBJ whole genome shotgun (WGS) entry which is preliminary data.</text>
</comment>
<dbReference type="PRINTS" id="PR00723">
    <property type="entry name" value="SUBTILISIN"/>
</dbReference>
<dbReference type="InterPro" id="IPR037045">
    <property type="entry name" value="S8pro/Inhibitor_I9_sf"/>
</dbReference>
<evidence type="ECO:0000313" key="9">
    <source>
        <dbReference type="EMBL" id="EPJ34245.1"/>
    </source>
</evidence>
<dbReference type="InterPro" id="IPR034193">
    <property type="entry name" value="PCSK9_ProteinaseK-like"/>
</dbReference>
<keyword evidence="3 5" id="KW-0378">Hydrolase</keyword>
<dbReference type="InterPro" id="IPR022398">
    <property type="entry name" value="Peptidase_S8_His-AS"/>
</dbReference>
<evidence type="ECO:0000256" key="3">
    <source>
        <dbReference type="ARBA" id="ARBA00022801"/>
    </source>
</evidence>
<dbReference type="CDD" id="cd04077">
    <property type="entry name" value="Peptidases_S8_PCSK9_ProteinaseK_like"/>
    <property type="match status" value="1"/>
</dbReference>
<evidence type="ECO:0000259" key="8">
    <source>
        <dbReference type="PROSITE" id="PS51829"/>
    </source>
</evidence>
<dbReference type="InterPro" id="IPR006311">
    <property type="entry name" value="TAT_signal"/>
</dbReference>
<dbReference type="EMBL" id="AOPY01001708">
    <property type="protein sequence ID" value="EPJ34245.1"/>
    <property type="molecule type" value="Genomic_DNA"/>
</dbReference>
<dbReference type="InterPro" id="IPR000209">
    <property type="entry name" value="Peptidase_S8/S53_dom"/>
</dbReference>
<dbReference type="PANTHER" id="PTHR43806:SF11">
    <property type="entry name" value="CEREVISIN-RELATED"/>
    <property type="match status" value="1"/>
</dbReference>
<name>S4MFG0_9ACTN</name>
<dbReference type="InterPro" id="IPR008979">
    <property type="entry name" value="Galactose-bd-like_sf"/>
</dbReference>
<dbReference type="HOGENOM" id="CLU_011263_1_7_11"/>
<feature type="active site" description="Charge relay system" evidence="5">
    <location>
        <position position="376"/>
    </location>
</feature>
<accession>S4MFG0</accession>
<organism evidence="9 10">
    <name type="scientific">Streptomyces afghaniensis 772</name>
    <dbReference type="NCBI Taxonomy" id="1283301"/>
    <lineage>
        <taxon>Bacteria</taxon>
        <taxon>Bacillati</taxon>
        <taxon>Actinomycetota</taxon>
        <taxon>Actinomycetes</taxon>
        <taxon>Kitasatosporales</taxon>
        <taxon>Streptomycetaceae</taxon>
        <taxon>Streptomyces</taxon>
    </lineage>
</organism>
<reference evidence="9 10" key="1">
    <citation type="submission" date="2013-02" db="EMBL/GenBank/DDBJ databases">
        <title>Draft Genome Sequence of Streptomyces afghaniensis, Which Produces Compounds of the Julimycin B-Complex.</title>
        <authorList>
            <person name="Gruening B.A."/>
            <person name="Praeg A."/>
            <person name="Erxleben A."/>
            <person name="Guenther S."/>
            <person name="Fiedler H.-P."/>
            <person name="Goodfellow M."/>
            <person name="Mueller M."/>
        </authorList>
    </citation>
    <scope>NUCLEOTIDE SEQUENCE [LARGE SCALE GENOMIC DNA]</scope>
    <source>
        <strain evidence="9 10">772</strain>
    </source>
</reference>
<evidence type="ECO:0000256" key="6">
    <source>
        <dbReference type="RuleBase" id="RU003355"/>
    </source>
</evidence>
<keyword evidence="10" id="KW-1185">Reference proteome</keyword>
<dbReference type="SUPFAM" id="SSF54897">
    <property type="entry name" value="Protease propeptides/inhibitors"/>
    <property type="match status" value="1"/>
</dbReference>
<dbReference type="PROSITE" id="PS00136">
    <property type="entry name" value="SUBTILASE_ASP"/>
    <property type="match status" value="1"/>
</dbReference>
<feature type="compositionally biased region" description="Low complexity" evidence="7">
    <location>
        <begin position="412"/>
        <end position="422"/>
    </location>
</feature>
<dbReference type="PROSITE" id="PS51892">
    <property type="entry name" value="SUBTILASE"/>
    <property type="match status" value="1"/>
</dbReference>
<dbReference type="InterPro" id="IPR036852">
    <property type="entry name" value="Peptidase_S8/S53_dom_sf"/>
</dbReference>
<evidence type="ECO:0000256" key="7">
    <source>
        <dbReference type="SAM" id="MobiDB-lite"/>
    </source>
</evidence>
<dbReference type="InterPro" id="IPR015500">
    <property type="entry name" value="Peptidase_S8_subtilisin-rel"/>
</dbReference>
<evidence type="ECO:0000313" key="10">
    <source>
        <dbReference type="Proteomes" id="UP000015001"/>
    </source>
</evidence>
<dbReference type="PROSITE" id="PS00138">
    <property type="entry name" value="SUBTILASE_SER"/>
    <property type="match status" value="1"/>
</dbReference>
<dbReference type="FunFam" id="2.60.120.260:FF:000149">
    <property type="entry name" value="Leupeptin-inactivating enzyme 1"/>
    <property type="match status" value="1"/>
</dbReference>
<feature type="active site" description="Charge relay system" evidence="5">
    <location>
        <position position="191"/>
    </location>
</feature>
<comment type="similarity">
    <text evidence="1 5 6">Belongs to the peptidase S8 family.</text>
</comment>
<protein>
    <submittedName>
        <fullName evidence="9">Putative Extracellular serine proteinase</fullName>
    </submittedName>
</protein>
<dbReference type="GO" id="GO:0006508">
    <property type="term" value="P:proteolysis"/>
    <property type="evidence" value="ECO:0007669"/>
    <property type="project" value="UniProtKB-KW"/>
</dbReference>
<dbReference type="PROSITE" id="PS51318">
    <property type="entry name" value="TAT"/>
    <property type="match status" value="1"/>
</dbReference>
<gene>
    <name evidence="9" type="ORF">STAFG_8705</name>
</gene>
<evidence type="ECO:0000256" key="1">
    <source>
        <dbReference type="ARBA" id="ARBA00011073"/>
    </source>
</evidence>